<dbReference type="InterPro" id="IPR014030">
    <property type="entry name" value="Ketoacyl_synth_N"/>
</dbReference>
<dbReference type="Gene3D" id="3.40.47.10">
    <property type="match status" value="4"/>
</dbReference>
<evidence type="ECO:0000256" key="1">
    <source>
        <dbReference type="ARBA" id="ARBA00001957"/>
    </source>
</evidence>
<dbReference type="InterPro" id="IPR050091">
    <property type="entry name" value="PKS_NRPS_Biosynth_Enz"/>
</dbReference>
<feature type="active site" description="Proton donor; for dehydratase activity" evidence="9">
    <location>
        <position position="1002"/>
    </location>
</feature>
<feature type="region of interest" description="Disordered" evidence="10">
    <location>
        <begin position="1621"/>
        <end position="1642"/>
    </location>
</feature>
<evidence type="ECO:0000256" key="6">
    <source>
        <dbReference type="ARBA" id="ARBA00023194"/>
    </source>
</evidence>
<dbReference type="SMART" id="SM01294">
    <property type="entry name" value="PKS_PP_betabranch"/>
    <property type="match status" value="1"/>
</dbReference>
<dbReference type="SMART" id="SM00823">
    <property type="entry name" value="PKS_PP"/>
    <property type="match status" value="1"/>
</dbReference>
<dbReference type="InterPro" id="IPR057326">
    <property type="entry name" value="KR_dom"/>
</dbReference>
<dbReference type="GO" id="GO:0004315">
    <property type="term" value="F:3-oxoacyl-[acyl-carrier-protein] synthase activity"/>
    <property type="evidence" value="ECO:0007669"/>
    <property type="project" value="InterPro"/>
</dbReference>
<dbReference type="SUPFAM" id="SSF101173">
    <property type="entry name" value="Docking domain B of the erythromycin polyketide synthase (DEBS)"/>
    <property type="match status" value="1"/>
</dbReference>
<proteinExistence type="predicted"/>
<keyword evidence="5" id="KW-0808">Transferase</keyword>
<dbReference type="FunFam" id="1.10.1200.10:FF:000007">
    <property type="entry name" value="Probable polyketide synthase pks17"/>
    <property type="match status" value="1"/>
</dbReference>
<evidence type="ECO:0000256" key="2">
    <source>
        <dbReference type="ARBA" id="ARBA00004792"/>
    </source>
</evidence>
<feature type="region of interest" description="N-terminal hotdog fold" evidence="9">
    <location>
        <begin position="805"/>
        <end position="930"/>
    </location>
</feature>
<dbReference type="FunFam" id="3.40.47.10:FF:000019">
    <property type="entry name" value="Polyketide synthase type I"/>
    <property type="match status" value="1"/>
</dbReference>
<dbReference type="Gene3D" id="3.40.50.720">
    <property type="entry name" value="NAD(P)-binding Rossmann-like Domain"/>
    <property type="match status" value="1"/>
</dbReference>
<dbReference type="HOGENOM" id="CLU_000022_35_8_11"/>
<dbReference type="InterPro" id="IPR049900">
    <property type="entry name" value="PKS_mFAS_DH"/>
</dbReference>
<dbReference type="GO" id="GO:0004312">
    <property type="term" value="F:fatty acid synthase activity"/>
    <property type="evidence" value="ECO:0007669"/>
    <property type="project" value="TreeGrafter"/>
</dbReference>
<dbReference type="InterPro" id="IPR009081">
    <property type="entry name" value="PP-bd_ACP"/>
</dbReference>
<evidence type="ECO:0000313" key="14">
    <source>
        <dbReference type="EMBL" id="AEW95943.1"/>
    </source>
</evidence>
<comment type="pathway">
    <text evidence="2">Antibiotic biosynthesis.</text>
</comment>
<dbReference type="Proteomes" id="UP000007842">
    <property type="component" value="Chromosome"/>
</dbReference>
<feature type="region of interest" description="C-terminal hotdog fold" evidence="9">
    <location>
        <begin position="942"/>
        <end position="1083"/>
    </location>
</feature>
<accession>F8JYE5</accession>
<name>F8JYE5_STREN</name>
<dbReference type="Pfam" id="PF14765">
    <property type="entry name" value="PS-DH"/>
    <property type="match status" value="1"/>
</dbReference>
<dbReference type="InterPro" id="IPR036291">
    <property type="entry name" value="NAD(P)-bd_dom_sf"/>
</dbReference>
<evidence type="ECO:0000256" key="7">
    <source>
        <dbReference type="ARBA" id="ARBA00023268"/>
    </source>
</evidence>
<evidence type="ECO:0000313" key="15">
    <source>
        <dbReference type="Proteomes" id="UP000007842"/>
    </source>
</evidence>
<dbReference type="InterPro" id="IPR036299">
    <property type="entry name" value="Polyketide_synth_docking_sf"/>
</dbReference>
<dbReference type="InterPro" id="IPR042104">
    <property type="entry name" value="PKS_dehydratase_sf"/>
</dbReference>
<dbReference type="eggNOG" id="COG3321">
    <property type="taxonomic scope" value="Bacteria"/>
</dbReference>
<dbReference type="SUPFAM" id="SSF51735">
    <property type="entry name" value="NAD(P)-binding Rossmann-fold domains"/>
    <property type="match status" value="3"/>
</dbReference>
<dbReference type="InterPro" id="IPR014043">
    <property type="entry name" value="Acyl_transferase_dom"/>
</dbReference>
<dbReference type="GO" id="GO:0033068">
    <property type="term" value="P:macrolide biosynthetic process"/>
    <property type="evidence" value="ECO:0007669"/>
    <property type="project" value="UniProtKB-ARBA"/>
</dbReference>
<feature type="active site" description="Proton acceptor; for dehydratase activity" evidence="9">
    <location>
        <position position="837"/>
    </location>
</feature>
<dbReference type="SUPFAM" id="SSF53901">
    <property type="entry name" value="Thiolase-like"/>
    <property type="match status" value="3"/>
</dbReference>
<dbReference type="SUPFAM" id="SSF52151">
    <property type="entry name" value="FabD/lysophospholipase-like"/>
    <property type="match status" value="2"/>
</dbReference>
<dbReference type="Pfam" id="PF00698">
    <property type="entry name" value="Acyl_transf_1"/>
    <property type="match status" value="1"/>
</dbReference>
<dbReference type="InterPro" id="IPR015083">
    <property type="entry name" value="NorB/c/GfsB-D-like_docking"/>
</dbReference>
<comment type="cofactor">
    <cofactor evidence="1">
        <name>pantetheine 4'-phosphate</name>
        <dbReference type="ChEBI" id="CHEBI:47942"/>
    </cofactor>
</comment>
<dbReference type="InterPro" id="IPR013968">
    <property type="entry name" value="PKS_KR"/>
</dbReference>
<dbReference type="SUPFAM" id="SSF47336">
    <property type="entry name" value="ACP-like"/>
    <property type="match status" value="1"/>
</dbReference>
<dbReference type="InterPro" id="IPR036736">
    <property type="entry name" value="ACP-like_sf"/>
</dbReference>
<dbReference type="STRING" id="1003195.SCATT_35720"/>
<dbReference type="InterPro" id="IPR018201">
    <property type="entry name" value="Ketoacyl_synth_AS"/>
</dbReference>
<evidence type="ECO:0000256" key="9">
    <source>
        <dbReference type="PROSITE-ProRule" id="PRU01363"/>
    </source>
</evidence>
<evidence type="ECO:0000256" key="5">
    <source>
        <dbReference type="ARBA" id="ARBA00022679"/>
    </source>
</evidence>
<dbReference type="Pfam" id="PF00550">
    <property type="entry name" value="PP-binding"/>
    <property type="match status" value="1"/>
</dbReference>
<dbReference type="Gene3D" id="3.30.70.3290">
    <property type="match status" value="2"/>
</dbReference>
<dbReference type="PROSITE" id="PS50075">
    <property type="entry name" value="CARRIER"/>
    <property type="match status" value="1"/>
</dbReference>
<dbReference type="InterPro" id="IPR001227">
    <property type="entry name" value="Ac_transferase_dom_sf"/>
</dbReference>
<dbReference type="GO" id="GO:0006633">
    <property type="term" value="P:fatty acid biosynthetic process"/>
    <property type="evidence" value="ECO:0007669"/>
    <property type="project" value="InterPro"/>
</dbReference>
<reference evidence="15" key="1">
    <citation type="submission" date="2011-12" db="EMBL/GenBank/DDBJ databases">
        <title>Complete genome sequence of Streptomyces cattleya strain DSM 46488.</title>
        <authorList>
            <person name="Ou H.-Y."/>
            <person name="Li P."/>
            <person name="Zhao C."/>
            <person name="O'Hagan D."/>
            <person name="Deng Z."/>
        </authorList>
    </citation>
    <scope>NUCLEOTIDE SEQUENCE [LARGE SCALE GENOMIC DNA]</scope>
    <source>
        <strain evidence="15">ATCC 35852 / DSM 46488 / JCM 4925 / NBRC 14057 / NRRL 8057</strain>
    </source>
</reference>
<dbReference type="GO" id="GO:0031177">
    <property type="term" value="F:phosphopantetheine binding"/>
    <property type="evidence" value="ECO:0007669"/>
    <property type="project" value="InterPro"/>
</dbReference>
<dbReference type="Pfam" id="PF16197">
    <property type="entry name" value="KAsynt_C_assoc"/>
    <property type="match status" value="1"/>
</dbReference>
<dbReference type="InterPro" id="IPR014031">
    <property type="entry name" value="Ketoacyl_synth_C"/>
</dbReference>
<dbReference type="Pfam" id="PF21089">
    <property type="entry name" value="PKS_DH_N"/>
    <property type="match status" value="1"/>
</dbReference>
<dbReference type="OrthoDB" id="4338975at2"/>
<dbReference type="InterPro" id="IPR020806">
    <property type="entry name" value="PKS_PP-bd"/>
</dbReference>
<dbReference type="PANTHER" id="PTHR43775">
    <property type="entry name" value="FATTY ACID SYNTHASE"/>
    <property type="match status" value="1"/>
</dbReference>
<dbReference type="SMART" id="SM00826">
    <property type="entry name" value="PKS_DH"/>
    <property type="match status" value="1"/>
</dbReference>
<dbReference type="Gene3D" id="3.10.129.110">
    <property type="entry name" value="Polyketide synthase dehydratase"/>
    <property type="match status" value="1"/>
</dbReference>
<accession>G8WX38</accession>
<protein>
    <submittedName>
        <fullName evidence="14">Putative type-I PKS</fullName>
    </submittedName>
</protein>
<dbReference type="CDD" id="cd00833">
    <property type="entry name" value="PKS"/>
    <property type="match status" value="1"/>
</dbReference>
<dbReference type="RefSeq" id="WP_014144302.1">
    <property type="nucleotide sequence ID" value="NC_016111.1"/>
</dbReference>
<dbReference type="Pfam" id="PF08659">
    <property type="entry name" value="KR"/>
    <property type="match status" value="1"/>
</dbReference>
<feature type="domain" description="Ketosynthase family 3 (KS3)" evidence="12">
    <location>
        <begin position="1642"/>
        <end position="1992"/>
    </location>
</feature>
<evidence type="ECO:0000259" key="13">
    <source>
        <dbReference type="PROSITE" id="PS52019"/>
    </source>
</evidence>
<keyword evidence="6" id="KW-0045">Antibiotic biosynthesis</keyword>
<feature type="domain" description="Ketosynthase family 3 (KS3)" evidence="12">
    <location>
        <begin position="33"/>
        <end position="443"/>
    </location>
</feature>
<dbReference type="Gene3D" id="3.40.366.10">
    <property type="entry name" value="Malonyl-Coenzyme A Acyl Carrier Protein, domain 2"/>
    <property type="match status" value="3"/>
</dbReference>
<dbReference type="PROSITE" id="PS52019">
    <property type="entry name" value="PKS_MFAS_DH"/>
    <property type="match status" value="1"/>
</dbReference>
<dbReference type="InterPro" id="IPR020841">
    <property type="entry name" value="PKS_Beta-ketoAc_synthase_dom"/>
</dbReference>
<dbReference type="Pfam" id="PF00109">
    <property type="entry name" value="ketoacyl-synt"/>
    <property type="match status" value="3"/>
</dbReference>
<dbReference type="CDD" id="cd08956">
    <property type="entry name" value="KR_3_FAS_SDR_x"/>
    <property type="match status" value="1"/>
</dbReference>
<dbReference type="InterPro" id="IPR049551">
    <property type="entry name" value="PKS_DH_C"/>
</dbReference>
<sequence>MHTEDKLRDYLKRVSAELEKTRRSLKESEERHRESVAVVGMACRYPGGVTSPEELWELVAGGTDAVGPFPADRGWDLAALGDPEGPDASATGEGGFLRDAAGFDAAFFAMSPKEALATDPQQRLFLETAWEAVERAGVDPRTLRGSRTGVFAGVMYHDYPGGSAAGSVVSGRVAYALGLEGPAVSVDTACSSSLVALHEAVHALRRGECSMALAGGVTVMATPGTFVEFSRQRGLAPDGRCKSFAEEADGTGWAEGVGVLVVERLADARRNGHPVLAVVRGSAVNQDGASNGLTAPSGPAQRRVIRDALLDAGLTTAQVDVVEAHGTGTRLGDPIEAQALLATYGQDRPAGRPLWLGSVKSNFGHSQAAAGVAGVIKMIMAMRHATLPATLHATTPTSHVDWSAGDVRLITANRPWPAGDAPRRAAVSAFGVSGTNAHVIVEEAGPAQPPAGAPEGTAPLRGVPLPWVLSGRTPAALRAQAARLRDRLDQRPAVRPLDVAYSLATTRTPFEHRAVLLGRSEDQLRAALAELADRDEPAGPGIVTGTAPASGGGQAAFVVAADAGASGDATAAAGLLERAPAFAARIAACERAVERQAGWSLTAVLRGDPGAPDPARPDVARLVALAHALALGDLWRAHGVTPAALLAADPVSVAVAECLAGRISVPDAVRAVATERPVRPDPGIPGPAVHRVADEATLRTLLGRDVTVFVAVGSGTALPERVRATLAATGGTATVVAPARDGADPAAHFATALAQAFTGGAVPDWQAVFTGTGARRVELPTYAFQHERYWLAGPSGGTGSGTAGHPLAGAALPLADTDGVLLTGGLSLATHPWLADHAVRGTVLLPGTAFVELALHAGRETGCPLLAELTLEAPLVLDADGEVTLQAAVGAPDDQGRRPLTVHSRPAGAPAALPWTRHATGLLDPAEPPVPATAPAWPPADAEPLRPEDVYAAMDAAGLGYGPAFRAVRGVWRRDGELLAEVALTEEAGGAEGFALHPALLDAALHPLALGLPGFGDPAAPARPRLPFAWRGVAAHAVGATTLRVRLTAVKDAVRAELYDTAGAPVAAVESLVVRELPEGSLRELPLHRVTWTPAPQAPAAPRAVRWALLGEDGIGLADALTAAGATVERRAETDAFPADVDAVAVCFPPRPAGETPEAARHAAARALELARRRLADDHPAPLVFVTRGAVAVGGEAVSDPAGAAVWGLVRSAQSEHPGRFVLLDGEARPDALACGEGQVAVRGGVVWVPRLSRVVVSSSAGGVWPGSGSVLVTGASGVLGGLVARHLVVAHGVRELVLVSRGGVAPALVGELSGLGARVVSVACDVADREQVRGLLARWPGERPLSAVVHAAGVLDDALLTSLTPERLEAVLRPKVDAAWYLHEFTRDLSAFVVFSSVAGVLGGPGQANYAAGNAFLDALASSRRAEGLPAVSLAWGLWEAGGGMGAGLDEAARARMARGGFLPLTAEDGLALLDAALATDEAALVPVRLDPTALDAQATRGQLPPLLAELAGRPARRPVRAAATTEGPALAERLAPLTGPERERALLDLVRSATAAVLGFDSPDPVDPGRTFQDLGVGSLSSVELRNRLAADTGLTLPSTLVFDHPTPTEAAAHLHSLLPEPSTAPPPSTPTPETAPPPADPVVIVGMACRLPDGTAALERLRRLLPADTATPPADGGSDSGAFAAGGVSEGTARALGSRQPVPRADGGFDTDAFAVLGVTEETARALDARQRMLLEVVWHALEDAGIVPGALVGAAAGVFGVREGHGGGGDAVAAVWGLAGPVVTVDAGGTEAPAALHLAVRALRDGTCGLALVTGAAAGAAGVLVLERLSDARRDGHRVHAVVRGSAVGTGDRPAADALADARLTPDQVDAAWTDDAAELGALREALGTGRAAGLTAVIAAVLALDPERPVPRRRIGVSVSAGTGRGAHVVVEGPPRPSEAATTGGRPVPAVVPCVVSAATPEAVRTQAARLLACLDDGAPAPAAFARALATTRTAFRHRAAVVVRDIGELRRALARIAAGDEAPEVLTGTADGAPLDLCFTAHHGVRPVVGRALYRTFRVFAEAFDEAADHLDAHLDRPLRDIVWYEPELLAEPRYGHPALFAVQVAVLRLLEQWGVRPDRVTGDGAGLPAAVHAAGLVPVADAAALAVAHGALAAGGDPGEFERTVGKVTFGEPRVPVVRAADGAVVTSDQAATAAFWTAGADRPAAPAPGRTVLHAGAYGLSCTGPDGAADPEPAGPPAPTAELRAAFRALARAHIHGTGADWAAVTEGWGGEPVALPTYPFRNALAEAPTGGQLPDGLDALGLRGDEPLEEALPVLTAWWRSRTGTAGWSPQPEPSAPASAGRWLVAVAPPAAGDDAGELAEPLLGALLRHGAEVLPFTVDPADGDVAAHAARLTALTGDRGPLAGVLSCLAARPGTAADATTLLTGAVRQAGVTAPVWSVTWGAVPVEPGERADGRQAALWGGGGFVDLPPAPDERARARLCAVLATGDARHAWAVRARGVLRRDTTTG</sequence>
<dbReference type="InterPro" id="IPR032821">
    <property type="entry name" value="PKS_assoc"/>
</dbReference>
<dbReference type="KEGG" id="scy:SCATT_35720"/>
<dbReference type="Pfam" id="PF02801">
    <property type="entry name" value="Ketoacyl-synt_C"/>
    <property type="match status" value="1"/>
</dbReference>
<feature type="domain" description="Carrier" evidence="11">
    <location>
        <begin position="1546"/>
        <end position="1621"/>
    </location>
</feature>
<evidence type="ECO:0000256" key="8">
    <source>
        <dbReference type="ARBA" id="ARBA00023315"/>
    </source>
</evidence>
<dbReference type="Gene3D" id="1.10.1200.10">
    <property type="entry name" value="ACP-like"/>
    <property type="match status" value="1"/>
</dbReference>
<feature type="domain" description="PKS/mFAS DH" evidence="13">
    <location>
        <begin position="805"/>
        <end position="1083"/>
    </location>
</feature>
<keyword evidence="7" id="KW-0511">Multifunctional enzyme</keyword>
<gene>
    <name evidence="14" type="ordered locus">SCATT_35720</name>
</gene>
<keyword evidence="8" id="KW-0012">Acyltransferase</keyword>
<evidence type="ECO:0000259" key="11">
    <source>
        <dbReference type="PROSITE" id="PS50075"/>
    </source>
</evidence>
<evidence type="ECO:0000256" key="3">
    <source>
        <dbReference type="ARBA" id="ARBA00022450"/>
    </source>
</evidence>
<evidence type="ECO:0000256" key="4">
    <source>
        <dbReference type="ARBA" id="ARBA00022553"/>
    </source>
</evidence>
<dbReference type="InterPro" id="IPR049552">
    <property type="entry name" value="PKS_DH_N"/>
</dbReference>
<dbReference type="EMBL" id="CP003219">
    <property type="protein sequence ID" value="AEW95943.1"/>
    <property type="molecule type" value="Genomic_DNA"/>
</dbReference>
<dbReference type="InterPro" id="IPR020807">
    <property type="entry name" value="PKS_DH"/>
</dbReference>
<keyword evidence="4" id="KW-0597">Phosphoprotein</keyword>
<dbReference type="PANTHER" id="PTHR43775:SF51">
    <property type="entry name" value="INACTIVE PHENOLPHTHIOCEROL SYNTHESIS POLYKETIDE SYNTHASE TYPE I PKS1-RELATED"/>
    <property type="match status" value="1"/>
</dbReference>
<feature type="compositionally biased region" description="Pro residues" evidence="10">
    <location>
        <begin position="1625"/>
        <end position="1642"/>
    </location>
</feature>
<dbReference type="Gene3D" id="3.40.50.11460">
    <property type="match status" value="1"/>
</dbReference>
<dbReference type="InterPro" id="IPR016035">
    <property type="entry name" value="Acyl_Trfase/lysoPLipase"/>
</dbReference>
<dbReference type="SMART" id="SM00822">
    <property type="entry name" value="PKS_KR"/>
    <property type="match status" value="1"/>
</dbReference>
<dbReference type="PROSITE" id="PS00606">
    <property type="entry name" value="KS3_1"/>
    <property type="match status" value="1"/>
</dbReference>
<keyword evidence="3" id="KW-0596">Phosphopantetheine</keyword>
<dbReference type="PATRIC" id="fig|1003195.11.peg.5045"/>
<dbReference type="InterPro" id="IPR016039">
    <property type="entry name" value="Thiolase-like"/>
</dbReference>
<dbReference type="KEGG" id="sct:SCAT_3581"/>
<dbReference type="Pfam" id="PF08990">
    <property type="entry name" value="Docking"/>
    <property type="match status" value="1"/>
</dbReference>
<dbReference type="SMART" id="SM00825">
    <property type="entry name" value="PKS_KS"/>
    <property type="match status" value="1"/>
</dbReference>
<keyword evidence="15" id="KW-1185">Reference proteome</keyword>
<evidence type="ECO:0000259" key="12">
    <source>
        <dbReference type="PROSITE" id="PS52004"/>
    </source>
</evidence>
<evidence type="ECO:0000256" key="10">
    <source>
        <dbReference type="SAM" id="MobiDB-lite"/>
    </source>
</evidence>
<dbReference type="SMART" id="SM00827">
    <property type="entry name" value="PKS_AT"/>
    <property type="match status" value="1"/>
</dbReference>
<dbReference type="PROSITE" id="PS52004">
    <property type="entry name" value="KS3_2"/>
    <property type="match status" value="2"/>
</dbReference>
<organism evidence="14 15">
    <name type="scientific">Streptantibioticus cattleyicolor (strain ATCC 35852 / DSM 46488 / JCM 4925 / NBRC 14057 / NRRL 8057)</name>
    <name type="common">Streptomyces cattleya</name>
    <dbReference type="NCBI Taxonomy" id="1003195"/>
    <lineage>
        <taxon>Bacteria</taxon>
        <taxon>Bacillati</taxon>
        <taxon>Actinomycetota</taxon>
        <taxon>Actinomycetes</taxon>
        <taxon>Kitasatosporales</taxon>
        <taxon>Streptomycetaceae</taxon>
        <taxon>Streptantibioticus</taxon>
    </lineage>
</organism>